<dbReference type="Proteomes" id="UP000266258">
    <property type="component" value="Unassembled WGS sequence"/>
</dbReference>
<dbReference type="InterPro" id="IPR050400">
    <property type="entry name" value="Bact_Cytoskel_RodZ"/>
</dbReference>
<evidence type="ECO:0008006" key="5">
    <source>
        <dbReference type="Google" id="ProtNLM"/>
    </source>
</evidence>
<dbReference type="PANTHER" id="PTHR34475:SF1">
    <property type="entry name" value="CYTOSKELETON PROTEIN RODZ"/>
    <property type="match status" value="1"/>
</dbReference>
<feature type="transmembrane region" description="Helical" evidence="2">
    <location>
        <begin position="149"/>
        <end position="171"/>
    </location>
</feature>
<dbReference type="GO" id="GO:0003677">
    <property type="term" value="F:DNA binding"/>
    <property type="evidence" value="ECO:0007669"/>
    <property type="project" value="InterPro"/>
</dbReference>
<keyword evidence="2" id="KW-0472">Membrane</keyword>
<keyword evidence="4" id="KW-1185">Reference proteome</keyword>
<dbReference type="PANTHER" id="PTHR34475">
    <property type="match status" value="1"/>
</dbReference>
<reference evidence="3 4" key="1">
    <citation type="submission" date="2017-08" db="EMBL/GenBank/DDBJ databases">
        <title>Reclassification of Bisgaard taxon 37 and 44.</title>
        <authorList>
            <person name="Christensen H."/>
        </authorList>
    </citation>
    <scope>NUCLEOTIDE SEQUENCE [LARGE SCALE GENOMIC DNA]</scope>
    <source>
        <strain evidence="3 4">B96_4</strain>
    </source>
</reference>
<keyword evidence="2" id="KW-1133">Transmembrane helix</keyword>
<dbReference type="OrthoDB" id="9790252at2"/>
<name>A0A3A1Y4T0_9GAMM</name>
<evidence type="ECO:0000256" key="2">
    <source>
        <dbReference type="SAM" id="Phobius"/>
    </source>
</evidence>
<dbReference type="Pfam" id="PF13413">
    <property type="entry name" value="HTH_25"/>
    <property type="match status" value="1"/>
</dbReference>
<dbReference type="EMBL" id="NRJH01000018">
    <property type="protein sequence ID" value="RIY33302.1"/>
    <property type="molecule type" value="Genomic_DNA"/>
</dbReference>
<dbReference type="Gene3D" id="1.10.260.40">
    <property type="entry name" value="lambda repressor-like DNA-binding domains"/>
    <property type="match status" value="1"/>
</dbReference>
<evidence type="ECO:0000256" key="1">
    <source>
        <dbReference type="SAM" id="MobiDB-lite"/>
    </source>
</evidence>
<gene>
    <name evidence="3" type="ORF">CJP74_02430</name>
</gene>
<keyword evidence="2" id="KW-0812">Transmembrane</keyword>
<protein>
    <recommendedName>
        <fullName evidence="5">DUF4115 domain-containing protein</fullName>
    </recommendedName>
</protein>
<feature type="compositionally biased region" description="Low complexity" evidence="1">
    <location>
        <begin position="187"/>
        <end position="220"/>
    </location>
</feature>
<comment type="caution">
    <text evidence="3">The sequence shown here is derived from an EMBL/GenBank/DDBJ whole genome shotgun (WGS) entry which is preliminary data.</text>
</comment>
<dbReference type="InterPro" id="IPR010982">
    <property type="entry name" value="Lambda_DNA-bd_dom_sf"/>
</dbReference>
<evidence type="ECO:0000313" key="4">
    <source>
        <dbReference type="Proteomes" id="UP000266258"/>
    </source>
</evidence>
<dbReference type="AlphaFoldDB" id="A0A3A1Y4T0"/>
<feature type="region of interest" description="Disordered" evidence="1">
    <location>
        <begin position="187"/>
        <end position="225"/>
    </location>
</feature>
<sequence>MTTLEKKDLNTNLENTNTTLEDQKLNPENFGSYLKQKRNEKGESLEDVNKAIRINTRVLKAFEQNQFTNIEDFDNVYLRMYLKKYTSHLGIDDYSLIDKQIYEDTAKQVNRASKLVRDTEVSPKSKPSAFTRNTISADMNRRPSGIRKVFFLLVTLVIIIAIGVIVVKSVFTNEVAVTAPTPVQEPVTQVETQPVEVPEPAPVVEEPQTPPEEVAPAEPTSVTAPDGEQIPLEGVYVKLKAASWVGTKVNANAQGWGELRIPLNTLTQIPDNIAVLRFGNIKGVSYLYINGVAQDLSSNTNIKSFTLR</sequence>
<organism evidence="3 4">
    <name type="scientific">Psittacicella melopsittaci</name>
    <dbReference type="NCBI Taxonomy" id="2028576"/>
    <lineage>
        <taxon>Bacteria</taxon>
        <taxon>Pseudomonadati</taxon>
        <taxon>Pseudomonadota</taxon>
        <taxon>Gammaproteobacteria</taxon>
        <taxon>Pasteurellales</taxon>
        <taxon>Psittacicellaceae</taxon>
        <taxon>Psittacicella</taxon>
    </lineage>
</organism>
<proteinExistence type="predicted"/>
<accession>A0A3A1Y4T0</accession>
<evidence type="ECO:0000313" key="3">
    <source>
        <dbReference type="EMBL" id="RIY33302.1"/>
    </source>
</evidence>
<dbReference type="RefSeq" id="WP_119496693.1">
    <property type="nucleotide sequence ID" value="NZ_NRJH01000018.1"/>
</dbReference>